<dbReference type="RefSeq" id="WP_132708701.1">
    <property type="nucleotide sequence ID" value="NZ_JACIGF010000007.1"/>
</dbReference>
<keyword evidence="3" id="KW-1133">Transmembrane helix</keyword>
<keyword evidence="3" id="KW-0812">Transmembrane</keyword>
<dbReference type="Pfam" id="PF09822">
    <property type="entry name" value="ABC_transp_aux"/>
    <property type="match status" value="1"/>
</dbReference>
<dbReference type="Proteomes" id="UP000295399">
    <property type="component" value="Unassembled WGS sequence"/>
</dbReference>
<dbReference type="InterPro" id="IPR019196">
    <property type="entry name" value="ABC_transp_unknown"/>
</dbReference>
<keyword evidence="3" id="KW-0472">Membrane</keyword>
<accession>A0A4R2PFS7</accession>
<name>A0A4R2PFS7_RHOSA</name>
<evidence type="ECO:0000256" key="3">
    <source>
        <dbReference type="SAM" id="Phobius"/>
    </source>
</evidence>
<comment type="caution">
    <text evidence="6">The sequence shown here is derived from an EMBL/GenBank/DDBJ whole genome shotgun (WGS) entry which is preliminary data.</text>
</comment>
<evidence type="ECO:0000313" key="7">
    <source>
        <dbReference type="Proteomes" id="UP000295399"/>
    </source>
</evidence>
<feature type="domain" description="ABC-type uncharacterised transport system" evidence="4">
    <location>
        <begin position="178"/>
        <end position="530"/>
    </location>
</feature>
<sequence>MRTNWLRSGAVAGVLAFLLFVSINIVADRLFSSARLDMTQEGLFTLSEGTEEVLEGLNERVSITFYFSERAAANNPRLFAYGRRVEDLLREYRALAGSKIDLKVVDPRPFTQAEDEAAAAGIRPIGGLGDGAPLYLGLVAEDSTDQEEVIEFLSPDREQFLEYDLTKLIYTLDAKALPKLAILTTLPLEGAPGNPLMGGGGTPPQIVYEQLVELFDVTVLDPGFDALPADTDVLMLAHPPALSDRQRYLIDQYVLGGGHAALFLDPQSEASLAAGGPMAGMGGDMPDSSGLPDLLAAWGVEMTEDKLVGDLAYSQRVDFGGGGFRQTKDYVLWLAVTDDSIDPRDPVTGPVNALNFATAGALSPIDGATTAFRPLVQSSRASALMDIPANLAQPDADALMRALDPDDRVYTLAARVSGPARTAFADGPVAPEPDPADEGDAAEESDERAEPAEGDAGGAASDDAASPDAGAESVPATEIQAAHRTQGDINIIVVADADLMDDRFWVRVQNIFGQRVAQPIADNGTFVINALENLSGSKALMSLRGRGVSQRPFAVVEEMRRDAEARYLEQEQRLQARLEETERRLAELQGQTPDDQLLLSPEQEAAIERFRQERLAVRQELRDVERNLRSDIERLGNLLAFLNIAAVPMLIVLGVGVLVVWRRKRGARP</sequence>
<protein>
    <submittedName>
        <fullName evidence="6">ABC-type uncharacterized transport system involved in gliding motility auxiliary subunit</fullName>
    </submittedName>
</protein>
<dbReference type="AlphaFoldDB" id="A0A4R2PFS7"/>
<gene>
    <name evidence="6" type="ORF">EV659_10724</name>
</gene>
<feature type="compositionally biased region" description="Low complexity" evidence="2">
    <location>
        <begin position="458"/>
        <end position="473"/>
    </location>
</feature>
<reference evidence="6 7" key="1">
    <citation type="submission" date="2019-03" db="EMBL/GenBank/DDBJ databases">
        <title>Genomic Encyclopedia of Type Strains, Phase IV (KMG-IV): sequencing the most valuable type-strain genomes for metagenomic binning, comparative biology and taxonomic classification.</title>
        <authorList>
            <person name="Goeker M."/>
        </authorList>
    </citation>
    <scope>NUCLEOTIDE SEQUENCE [LARGE SCALE GENOMIC DNA]</scope>
    <source>
        <strain evidence="6 7">DSM 2132</strain>
    </source>
</reference>
<keyword evidence="7" id="KW-1185">Reference proteome</keyword>
<evidence type="ECO:0000313" key="6">
    <source>
        <dbReference type="EMBL" id="TCP33414.1"/>
    </source>
</evidence>
<dbReference type="Pfam" id="PF23357">
    <property type="entry name" value="DUF7088"/>
    <property type="match status" value="1"/>
</dbReference>
<feature type="coiled-coil region" evidence="1">
    <location>
        <begin position="560"/>
        <end position="627"/>
    </location>
</feature>
<feature type="domain" description="DUF7088" evidence="5">
    <location>
        <begin position="40"/>
        <end position="125"/>
    </location>
</feature>
<dbReference type="EMBL" id="SLXO01000007">
    <property type="protein sequence ID" value="TCP33414.1"/>
    <property type="molecule type" value="Genomic_DNA"/>
</dbReference>
<evidence type="ECO:0000259" key="5">
    <source>
        <dbReference type="Pfam" id="PF23357"/>
    </source>
</evidence>
<proteinExistence type="predicted"/>
<feature type="region of interest" description="Disordered" evidence="2">
    <location>
        <begin position="422"/>
        <end position="476"/>
    </location>
</feature>
<keyword evidence="1" id="KW-0175">Coiled coil</keyword>
<organism evidence="6 7">
    <name type="scientific">Rhodothalassium salexigens DSM 2132</name>
    <dbReference type="NCBI Taxonomy" id="1188247"/>
    <lineage>
        <taxon>Bacteria</taxon>
        <taxon>Pseudomonadati</taxon>
        <taxon>Pseudomonadota</taxon>
        <taxon>Alphaproteobacteria</taxon>
        <taxon>Rhodothalassiales</taxon>
        <taxon>Rhodothalassiaceae</taxon>
        <taxon>Rhodothalassium</taxon>
    </lineage>
</organism>
<dbReference type="InterPro" id="IPR055396">
    <property type="entry name" value="DUF7088"/>
</dbReference>
<feature type="compositionally biased region" description="Acidic residues" evidence="2">
    <location>
        <begin position="434"/>
        <end position="447"/>
    </location>
</feature>
<dbReference type="InParanoid" id="A0A4R2PFS7"/>
<evidence type="ECO:0000256" key="1">
    <source>
        <dbReference type="SAM" id="Coils"/>
    </source>
</evidence>
<evidence type="ECO:0000259" key="4">
    <source>
        <dbReference type="Pfam" id="PF09822"/>
    </source>
</evidence>
<dbReference type="OrthoDB" id="9777219at2"/>
<feature type="transmembrane region" description="Helical" evidence="3">
    <location>
        <begin position="638"/>
        <end position="661"/>
    </location>
</feature>
<evidence type="ECO:0000256" key="2">
    <source>
        <dbReference type="SAM" id="MobiDB-lite"/>
    </source>
</evidence>